<protein>
    <submittedName>
        <fullName evidence="2">Uncharacterized protein</fullName>
    </submittedName>
</protein>
<reference evidence="2" key="1">
    <citation type="journal article" date="2020" name="G3 (Bethesda)">
        <title>High-Quality Assemblies for Three Invasive Social Wasps from the &lt;i&gt;Vespula&lt;/i&gt; Genus.</title>
        <authorList>
            <person name="Harrop T.W.R."/>
            <person name="Guhlin J."/>
            <person name="McLaughlin G.M."/>
            <person name="Permina E."/>
            <person name="Stockwell P."/>
            <person name="Gilligan J."/>
            <person name="Le Lec M.F."/>
            <person name="Gruber M.A.M."/>
            <person name="Quinn O."/>
            <person name="Lovegrove M."/>
            <person name="Duncan E.J."/>
            <person name="Remnant E.J."/>
            <person name="Van Eeckhoven J."/>
            <person name="Graham B."/>
            <person name="Knapp R.A."/>
            <person name="Langford K.W."/>
            <person name="Kronenberg Z."/>
            <person name="Press M.O."/>
            <person name="Eacker S.M."/>
            <person name="Wilson-Rankin E.E."/>
            <person name="Purcell J."/>
            <person name="Lester P.J."/>
            <person name="Dearden P.K."/>
        </authorList>
    </citation>
    <scope>NUCLEOTIDE SEQUENCE</scope>
    <source>
        <strain evidence="2">Volc-1</strain>
    </source>
</reference>
<organism evidence="2 3">
    <name type="scientific">Vespula pensylvanica</name>
    <name type="common">Western yellow jacket</name>
    <name type="synonym">Wasp</name>
    <dbReference type="NCBI Taxonomy" id="30213"/>
    <lineage>
        <taxon>Eukaryota</taxon>
        <taxon>Metazoa</taxon>
        <taxon>Ecdysozoa</taxon>
        <taxon>Arthropoda</taxon>
        <taxon>Hexapoda</taxon>
        <taxon>Insecta</taxon>
        <taxon>Pterygota</taxon>
        <taxon>Neoptera</taxon>
        <taxon>Endopterygota</taxon>
        <taxon>Hymenoptera</taxon>
        <taxon>Apocrita</taxon>
        <taxon>Aculeata</taxon>
        <taxon>Vespoidea</taxon>
        <taxon>Vespidae</taxon>
        <taxon>Vespinae</taxon>
        <taxon>Vespula</taxon>
    </lineage>
</organism>
<dbReference type="EMBL" id="JACSDY010000002">
    <property type="protein sequence ID" value="KAF7434095.1"/>
    <property type="molecule type" value="Genomic_DNA"/>
</dbReference>
<dbReference type="AlphaFoldDB" id="A0A834P9J2"/>
<comment type="caution">
    <text evidence="2">The sequence shown here is derived from an EMBL/GenBank/DDBJ whole genome shotgun (WGS) entry which is preliminary data.</text>
</comment>
<evidence type="ECO:0000256" key="1">
    <source>
        <dbReference type="SAM" id="MobiDB-lite"/>
    </source>
</evidence>
<feature type="compositionally biased region" description="Acidic residues" evidence="1">
    <location>
        <begin position="58"/>
        <end position="91"/>
    </location>
</feature>
<evidence type="ECO:0000313" key="3">
    <source>
        <dbReference type="Proteomes" id="UP000600918"/>
    </source>
</evidence>
<name>A0A834P9J2_VESPE</name>
<feature type="region of interest" description="Disordered" evidence="1">
    <location>
        <begin position="1"/>
        <end position="91"/>
    </location>
</feature>
<accession>A0A834P9J2</accession>
<dbReference type="Proteomes" id="UP000600918">
    <property type="component" value="Unassembled WGS sequence"/>
</dbReference>
<feature type="compositionally biased region" description="Low complexity" evidence="1">
    <location>
        <begin position="23"/>
        <end position="37"/>
    </location>
</feature>
<evidence type="ECO:0000313" key="2">
    <source>
        <dbReference type="EMBL" id="KAF7434095.1"/>
    </source>
</evidence>
<gene>
    <name evidence="2" type="ORF">H0235_002286</name>
</gene>
<sequence>MLPQGKGLGVSSIQGRALQNRPGQVREGQGRAQQRGGVQKKKEEKEKEDVGVVVVVVVDDDDDDDDDDDGDEDYDNDNDEDYDDDDNDDDDDVVLTATRIIIRCCNELRRRVSLVDRPVWSEVVATQSTKTLCALTFGVSPDRQFSFTFKRNP</sequence>
<proteinExistence type="predicted"/>
<feature type="compositionally biased region" description="Basic and acidic residues" evidence="1">
    <location>
        <begin position="40"/>
        <end position="50"/>
    </location>
</feature>
<keyword evidence="3" id="KW-1185">Reference proteome</keyword>